<dbReference type="AlphaFoldDB" id="A0A542WZS0"/>
<comment type="pathway">
    <text evidence="1 8">Purine metabolism; guanine degradation; xanthine from guanine: step 1/1.</text>
</comment>
<evidence type="ECO:0000313" key="11">
    <source>
        <dbReference type="Proteomes" id="UP000318336"/>
    </source>
</evidence>
<dbReference type="Gene3D" id="3.20.20.140">
    <property type="entry name" value="Metal-dependent hydrolases"/>
    <property type="match status" value="1"/>
</dbReference>
<dbReference type="GO" id="GO:0005829">
    <property type="term" value="C:cytosol"/>
    <property type="evidence" value="ECO:0007669"/>
    <property type="project" value="TreeGrafter"/>
</dbReference>
<dbReference type="RefSeq" id="WP_142007779.1">
    <property type="nucleotide sequence ID" value="NZ_CAJTBP010000001.1"/>
</dbReference>
<dbReference type="InterPro" id="IPR032466">
    <property type="entry name" value="Metal_Hydrolase"/>
</dbReference>
<comment type="caution">
    <text evidence="10">The sequence shown here is derived from an EMBL/GenBank/DDBJ whole genome shotgun (WGS) entry which is preliminary data.</text>
</comment>
<organism evidence="10 11">
    <name type="scientific">Barrientosiimonas humi</name>
    <dbReference type="NCBI Taxonomy" id="999931"/>
    <lineage>
        <taxon>Bacteria</taxon>
        <taxon>Bacillati</taxon>
        <taxon>Actinomycetota</taxon>
        <taxon>Actinomycetes</taxon>
        <taxon>Micrococcales</taxon>
        <taxon>Dermacoccaceae</taxon>
        <taxon>Barrientosiimonas</taxon>
    </lineage>
</organism>
<dbReference type="PANTHER" id="PTHR11271:SF6">
    <property type="entry name" value="GUANINE DEAMINASE"/>
    <property type="match status" value="1"/>
</dbReference>
<dbReference type="SUPFAM" id="SSF51556">
    <property type="entry name" value="Metallo-dependent hydrolases"/>
    <property type="match status" value="1"/>
</dbReference>
<dbReference type="UniPathway" id="UPA00603">
    <property type="reaction ID" value="UER00660"/>
</dbReference>
<dbReference type="OrthoDB" id="3173428at2"/>
<dbReference type="Proteomes" id="UP000318336">
    <property type="component" value="Unassembled WGS sequence"/>
</dbReference>
<dbReference type="InterPro" id="IPR006680">
    <property type="entry name" value="Amidohydro-rel"/>
</dbReference>
<protein>
    <recommendedName>
        <fullName evidence="3 7">Guanine deaminase</fullName>
        <shortName evidence="8">Guanase</shortName>
        <ecNumber evidence="3 7">3.5.4.3</ecNumber>
    </recommendedName>
    <alternativeName>
        <fullName evidence="8">Guanine aminohydrolase</fullName>
    </alternativeName>
</protein>
<proteinExistence type="inferred from homology"/>
<keyword evidence="5 8" id="KW-0378">Hydrolase</keyword>
<evidence type="ECO:0000256" key="6">
    <source>
        <dbReference type="ARBA" id="ARBA00022833"/>
    </source>
</evidence>
<comment type="cofactor">
    <cofactor evidence="8">
        <name>Zn(2+)</name>
        <dbReference type="ChEBI" id="CHEBI:29105"/>
    </cofactor>
    <text evidence="8">Binds 1 zinc ion per subunit.</text>
</comment>
<evidence type="ECO:0000256" key="8">
    <source>
        <dbReference type="RuleBase" id="RU366009"/>
    </source>
</evidence>
<keyword evidence="11" id="KW-1185">Reference proteome</keyword>
<comment type="catalytic activity">
    <reaction evidence="8">
        <text>guanine + H2O + H(+) = xanthine + NH4(+)</text>
        <dbReference type="Rhea" id="RHEA:14665"/>
        <dbReference type="ChEBI" id="CHEBI:15377"/>
        <dbReference type="ChEBI" id="CHEBI:15378"/>
        <dbReference type="ChEBI" id="CHEBI:16235"/>
        <dbReference type="ChEBI" id="CHEBI:17712"/>
        <dbReference type="ChEBI" id="CHEBI:28938"/>
        <dbReference type="EC" id="3.5.4.3"/>
    </reaction>
</comment>
<evidence type="ECO:0000256" key="4">
    <source>
        <dbReference type="ARBA" id="ARBA00022723"/>
    </source>
</evidence>
<dbReference type="InterPro" id="IPR014311">
    <property type="entry name" value="Guanine_deaminase"/>
</dbReference>
<keyword evidence="6 8" id="KW-0862">Zinc</keyword>
<evidence type="ECO:0000256" key="7">
    <source>
        <dbReference type="NCBIfam" id="TIGR02967"/>
    </source>
</evidence>
<evidence type="ECO:0000256" key="3">
    <source>
        <dbReference type="ARBA" id="ARBA00012781"/>
    </source>
</evidence>
<dbReference type="Pfam" id="PF01979">
    <property type="entry name" value="Amidohydro_1"/>
    <property type="match status" value="1"/>
</dbReference>
<dbReference type="NCBIfam" id="NF006679">
    <property type="entry name" value="PRK09228.1"/>
    <property type="match status" value="1"/>
</dbReference>
<sequence>MTVYRGFVADTPDDPFTGAPLRAETDAALLVRDGVIVERGSAATVLADNADEDVVDLEGGVLIPGMVDTHVHLPQVRAIGGLGMPLLDWLEHRALPEEARLADDAYAKGVATDFLDGLARAGTTSALVFGAHFSGAVDELFAQADASGLRITSGLVVSDRMLRDDLHTTPERAYAESVELARRWHGHGRLRYAVTPRFALSTTREMLDACEQVVRDVDGVWFTSHLNENPREIETVNELFGPGYDDYLDCYDQHGLLGERSVLAHDVHPTDRELQRLAATGTVISHCPTSNASLGSGLFPMRRHLDAGVRLALGSDVCAGTGFSLLKEGLQAYFAQQLLAGVGVPLTAAHLLWLATRAGALGLGLGDEVGDLSVGKAFDAVWVRPAEGSTLAVNLQHAVDEPDAVARLFALGTPGDVAQVWVAGSPLL</sequence>
<comment type="similarity">
    <text evidence="2 8">Belongs to the metallo-dependent hydrolases superfamily. ATZ/TRZ family.</text>
</comment>
<dbReference type="NCBIfam" id="TIGR02967">
    <property type="entry name" value="guan_deamin"/>
    <property type="match status" value="1"/>
</dbReference>
<evidence type="ECO:0000256" key="2">
    <source>
        <dbReference type="ARBA" id="ARBA00006745"/>
    </source>
</evidence>
<evidence type="ECO:0000256" key="5">
    <source>
        <dbReference type="ARBA" id="ARBA00022801"/>
    </source>
</evidence>
<evidence type="ECO:0000259" key="9">
    <source>
        <dbReference type="Pfam" id="PF01979"/>
    </source>
</evidence>
<gene>
    <name evidence="10" type="ORF">FB554_3337</name>
</gene>
<dbReference type="EC" id="3.5.4.3" evidence="3 7"/>
<comment type="function">
    <text evidence="8">Catalyzes the hydrolytic deamination of guanine, producing xanthine and ammonia.</text>
</comment>
<evidence type="ECO:0000256" key="1">
    <source>
        <dbReference type="ARBA" id="ARBA00004984"/>
    </source>
</evidence>
<name>A0A542WZS0_9MICO</name>
<feature type="domain" description="Amidohydrolase-related" evidence="9">
    <location>
        <begin position="61"/>
        <end position="424"/>
    </location>
</feature>
<dbReference type="GO" id="GO:0008270">
    <property type="term" value="F:zinc ion binding"/>
    <property type="evidence" value="ECO:0007669"/>
    <property type="project" value="UniProtKB-UniRule"/>
</dbReference>
<dbReference type="SUPFAM" id="SSF51338">
    <property type="entry name" value="Composite domain of metallo-dependent hydrolases"/>
    <property type="match status" value="1"/>
</dbReference>
<reference evidence="10 11" key="1">
    <citation type="submission" date="2019-06" db="EMBL/GenBank/DDBJ databases">
        <title>Sequencing the genomes of 1000 actinobacteria strains.</title>
        <authorList>
            <person name="Klenk H.-P."/>
        </authorList>
    </citation>
    <scope>NUCLEOTIDE SEQUENCE [LARGE SCALE GENOMIC DNA]</scope>
    <source>
        <strain evidence="10 11">DSM 24617</strain>
    </source>
</reference>
<dbReference type="GO" id="GO:0006147">
    <property type="term" value="P:guanine catabolic process"/>
    <property type="evidence" value="ECO:0007669"/>
    <property type="project" value="UniProtKB-UniRule"/>
</dbReference>
<dbReference type="PANTHER" id="PTHR11271">
    <property type="entry name" value="GUANINE DEAMINASE"/>
    <property type="match status" value="1"/>
</dbReference>
<accession>A0A542WZS0</accession>
<dbReference type="InterPro" id="IPR051607">
    <property type="entry name" value="Metallo-dep_hydrolases"/>
</dbReference>
<dbReference type="InterPro" id="IPR011059">
    <property type="entry name" value="Metal-dep_hydrolase_composite"/>
</dbReference>
<evidence type="ECO:0000313" key="10">
    <source>
        <dbReference type="EMBL" id="TQL29024.1"/>
    </source>
</evidence>
<dbReference type="Gene3D" id="2.30.40.10">
    <property type="entry name" value="Urease, subunit C, domain 1"/>
    <property type="match status" value="1"/>
</dbReference>
<keyword evidence="4 8" id="KW-0479">Metal-binding</keyword>
<dbReference type="EMBL" id="VFOK01000002">
    <property type="protein sequence ID" value="TQL29024.1"/>
    <property type="molecule type" value="Genomic_DNA"/>
</dbReference>
<dbReference type="GO" id="GO:0008892">
    <property type="term" value="F:guanine deaminase activity"/>
    <property type="evidence" value="ECO:0007669"/>
    <property type="project" value="UniProtKB-UniRule"/>
</dbReference>